<feature type="non-terminal residue" evidence="10">
    <location>
        <position position="1"/>
    </location>
</feature>
<evidence type="ECO:0000256" key="4">
    <source>
        <dbReference type="ARBA" id="ARBA00022801"/>
    </source>
</evidence>
<proteinExistence type="inferred from homology"/>
<keyword evidence="8" id="KW-0464">Manganese</keyword>
<keyword evidence="11" id="KW-1185">Reference proteome</keyword>
<keyword evidence="5" id="KW-0460">Magnesium</keyword>
<sequence>HNILKWAANSQINFKNKETERMEKLIVFSIRSVFMDFLDKPLIYSLLVNFFINEKRRNFLSWRIVYISEAEEMRLYLDNLKVVKDEQEILIPLSDIHTIIVDNQNTTVTGRLINKLSEYHILLIFCDETHNPNMFCLGLYSHYRVYGMLYKQLEWDEKIKDEIWKKIVQIKIYNQTSILKLLKKNPEVIQRMIQFANAVEPGDVTNREGVAASLYFKELLGDSFRRERGAVDAFNSALNYGYIVLRSCVARAITAHGLHPALGIGHRNQYNAFNLVDDCMEVFRPVIDLWVVLTVKEDDYLTREMKQQLIARLSSKINIGGQKQTVLNAIDLFVQSFIKAMNNRDIEFLVFPTDGIAI</sequence>
<dbReference type="NCBIfam" id="TIGR03639">
    <property type="entry name" value="cas1_NMENI"/>
    <property type="match status" value="1"/>
</dbReference>
<comment type="caution">
    <text evidence="10">The sequence shown here is derived from an EMBL/GenBank/DDBJ whole genome shotgun (WGS) entry which is preliminary data.</text>
</comment>
<dbReference type="RefSeq" id="WP_390310019.1">
    <property type="nucleotide sequence ID" value="NZ_JBHSNQ010000172.1"/>
</dbReference>
<dbReference type="HAMAP" id="MF_01470">
    <property type="entry name" value="Cas1"/>
    <property type="match status" value="1"/>
</dbReference>
<dbReference type="InterPro" id="IPR042206">
    <property type="entry name" value="CRISPR-assoc_Cas1_C"/>
</dbReference>
<dbReference type="EMBL" id="JBHSNQ010000172">
    <property type="protein sequence ID" value="MFC5542606.1"/>
    <property type="molecule type" value="Genomic_DNA"/>
</dbReference>
<keyword evidence="6" id="KW-0051">Antiviral defense</keyword>
<dbReference type="Pfam" id="PF01867">
    <property type="entry name" value="Cas_Cas1"/>
    <property type="match status" value="1"/>
</dbReference>
<evidence type="ECO:0000256" key="5">
    <source>
        <dbReference type="ARBA" id="ARBA00022842"/>
    </source>
</evidence>
<protein>
    <submittedName>
        <fullName evidence="10">Type II CRISPR-associated endonuclease Cas1</fullName>
    </submittedName>
</protein>
<dbReference type="InterPro" id="IPR002729">
    <property type="entry name" value="CRISPR-assoc_Cas1"/>
</dbReference>
<evidence type="ECO:0000256" key="9">
    <source>
        <dbReference type="ARBA" id="ARBA00038592"/>
    </source>
</evidence>
<keyword evidence="2" id="KW-0479">Metal-binding</keyword>
<dbReference type="NCBIfam" id="TIGR00287">
    <property type="entry name" value="cas1"/>
    <property type="match status" value="1"/>
</dbReference>
<evidence type="ECO:0000256" key="1">
    <source>
        <dbReference type="ARBA" id="ARBA00022722"/>
    </source>
</evidence>
<comment type="subunit">
    <text evidence="9">Homodimer, forms a heterotetramer with a Cas2 homodimer.</text>
</comment>
<dbReference type="PANTHER" id="PTHR34353">
    <property type="entry name" value="CRISPR-ASSOCIATED ENDONUCLEASE CAS1 1"/>
    <property type="match status" value="1"/>
</dbReference>
<dbReference type="InterPro" id="IPR050646">
    <property type="entry name" value="Cas1"/>
</dbReference>
<gene>
    <name evidence="10" type="primary">cas1</name>
    <name evidence="10" type="ORF">ACFPOH_12910</name>
</gene>
<evidence type="ECO:0000256" key="8">
    <source>
        <dbReference type="ARBA" id="ARBA00023211"/>
    </source>
</evidence>
<dbReference type="PANTHER" id="PTHR34353:SF2">
    <property type="entry name" value="CRISPR-ASSOCIATED ENDONUCLEASE CAS1 1"/>
    <property type="match status" value="1"/>
</dbReference>
<dbReference type="Proteomes" id="UP001595978">
    <property type="component" value="Unassembled WGS sequence"/>
</dbReference>
<dbReference type="GO" id="GO:0004519">
    <property type="term" value="F:endonuclease activity"/>
    <property type="evidence" value="ECO:0007669"/>
    <property type="project" value="UniProtKB-KW"/>
</dbReference>
<evidence type="ECO:0000256" key="6">
    <source>
        <dbReference type="ARBA" id="ARBA00023118"/>
    </source>
</evidence>
<evidence type="ECO:0000256" key="2">
    <source>
        <dbReference type="ARBA" id="ARBA00022723"/>
    </source>
</evidence>
<dbReference type="Gene3D" id="1.20.120.920">
    <property type="entry name" value="CRISPR-associated endonuclease Cas1, C-terminal domain"/>
    <property type="match status" value="1"/>
</dbReference>
<evidence type="ECO:0000256" key="7">
    <source>
        <dbReference type="ARBA" id="ARBA00023125"/>
    </source>
</evidence>
<keyword evidence="4" id="KW-0378">Hydrolase</keyword>
<evidence type="ECO:0000313" key="11">
    <source>
        <dbReference type="Proteomes" id="UP001595978"/>
    </source>
</evidence>
<keyword evidence="1" id="KW-0540">Nuclease</keyword>
<organism evidence="10 11">
    <name type="scientific">Ureibacillus suwonensis</name>
    <dbReference type="NCBI Taxonomy" id="313007"/>
    <lineage>
        <taxon>Bacteria</taxon>
        <taxon>Bacillati</taxon>
        <taxon>Bacillota</taxon>
        <taxon>Bacilli</taxon>
        <taxon>Bacillales</taxon>
        <taxon>Caryophanaceae</taxon>
        <taxon>Ureibacillus</taxon>
    </lineage>
</organism>
<keyword evidence="7" id="KW-0238">DNA-binding</keyword>
<evidence type="ECO:0000313" key="10">
    <source>
        <dbReference type="EMBL" id="MFC5542606.1"/>
    </source>
</evidence>
<reference evidence="11" key="1">
    <citation type="journal article" date="2019" name="Int. J. Syst. Evol. Microbiol.">
        <title>The Global Catalogue of Microorganisms (GCM) 10K type strain sequencing project: providing services to taxonomists for standard genome sequencing and annotation.</title>
        <authorList>
            <consortium name="The Broad Institute Genomics Platform"/>
            <consortium name="The Broad Institute Genome Sequencing Center for Infectious Disease"/>
            <person name="Wu L."/>
            <person name="Ma J."/>
        </authorList>
    </citation>
    <scope>NUCLEOTIDE SEQUENCE [LARGE SCALE GENOMIC DNA]</scope>
    <source>
        <strain evidence="11">CCUG 56331</strain>
    </source>
</reference>
<keyword evidence="3 10" id="KW-0255">Endonuclease</keyword>
<name>A0ABW0RCU6_9BACL</name>
<dbReference type="InterPro" id="IPR019855">
    <property type="entry name" value="CRISPR-assoc_Cas1_NMENI"/>
</dbReference>
<evidence type="ECO:0000256" key="3">
    <source>
        <dbReference type="ARBA" id="ARBA00022759"/>
    </source>
</evidence>
<accession>A0ABW0RCU6</accession>